<evidence type="ECO:0000313" key="2">
    <source>
        <dbReference type="Proteomes" id="UP000320693"/>
    </source>
</evidence>
<name>A0ABQ0SA31_9PSEU</name>
<keyword evidence="2" id="KW-1185">Reference proteome</keyword>
<comment type="caution">
    <text evidence="1">The sequence shown here is derived from an EMBL/GenBank/DDBJ whole genome shotgun (WGS) entry which is preliminary data.</text>
</comment>
<evidence type="ECO:0008006" key="3">
    <source>
        <dbReference type="Google" id="ProtNLM"/>
    </source>
</evidence>
<proteinExistence type="predicted"/>
<organism evidence="1 2">
    <name type="scientific">Pseudonocardia saturnea</name>
    <dbReference type="NCBI Taxonomy" id="33909"/>
    <lineage>
        <taxon>Bacteria</taxon>
        <taxon>Bacillati</taxon>
        <taxon>Actinomycetota</taxon>
        <taxon>Actinomycetes</taxon>
        <taxon>Pseudonocardiales</taxon>
        <taxon>Pseudonocardiaceae</taxon>
        <taxon>Pseudonocardia</taxon>
    </lineage>
</organism>
<protein>
    <recommendedName>
        <fullName evidence="3">Secreted protein</fullName>
    </recommendedName>
</protein>
<gene>
    <name evidence="1" type="ORF">PSA01_68060</name>
</gene>
<sequence>MRTAMHRPAAPFVLLLIAVFVHTAFGPVLACHTITPEQPVASVAAVTALVQETGGCPGCLPDAPLDAEGNASVPANGDTPGSPAVTGLCTPDRPCHHAPAGRDTAVDPAVRGVDAPRDSGPALLSTCFRPDQVEQPVLPAPASNPVPPAAVLAPVAVLCVDRN</sequence>
<dbReference type="Proteomes" id="UP000320693">
    <property type="component" value="Unassembled WGS sequence"/>
</dbReference>
<dbReference type="EMBL" id="BJNH01000170">
    <property type="protein sequence ID" value="GEC29777.1"/>
    <property type="molecule type" value="Genomic_DNA"/>
</dbReference>
<reference evidence="1 2" key="1">
    <citation type="submission" date="2019-06" db="EMBL/GenBank/DDBJ databases">
        <title>Whole genome shotgun sequence of Pseudonocardia saturnea NBRC 14499.</title>
        <authorList>
            <person name="Hosoyama A."/>
            <person name="Uohara A."/>
            <person name="Ohji S."/>
            <person name="Ichikawa N."/>
        </authorList>
    </citation>
    <scope>NUCLEOTIDE SEQUENCE [LARGE SCALE GENOMIC DNA]</scope>
    <source>
        <strain evidence="1 2">NBRC 14499</strain>
    </source>
</reference>
<evidence type="ECO:0000313" key="1">
    <source>
        <dbReference type="EMBL" id="GEC29777.1"/>
    </source>
</evidence>
<accession>A0ABQ0SA31</accession>